<evidence type="ECO:0000256" key="5">
    <source>
        <dbReference type="ARBA" id="ARBA00023163"/>
    </source>
</evidence>
<evidence type="ECO:0000256" key="10">
    <source>
        <dbReference type="SAM" id="MobiDB-lite"/>
    </source>
</evidence>
<keyword evidence="14" id="KW-1185">Reference proteome</keyword>
<keyword evidence="5 8" id="KW-0804">Transcription</keyword>
<dbReference type="SUPFAM" id="SSF55920">
    <property type="entry name" value="Creatinase/aminopeptidase"/>
    <property type="match status" value="1"/>
</dbReference>
<dbReference type="Gene3D" id="3.90.230.10">
    <property type="entry name" value="Creatinase/methionine aminopeptidase superfamily"/>
    <property type="match status" value="2"/>
</dbReference>
<keyword evidence="2 8" id="KW-0235">DNA replication</keyword>
<evidence type="ECO:0000256" key="7">
    <source>
        <dbReference type="ARBA" id="ARBA00023242"/>
    </source>
</evidence>
<dbReference type="Gene3D" id="2.30.29.210">
    <property type="entry name" value="FACT complex subunit Spt16p/Cdc68p"/>
    <property type="match status" value="1"/>
</dbReference>
<dbReference type="Pfam" id="PF21091">
    <property type="entry name" value="SPT16_C"/>
    <property type="match status" value="1"/>
</dbReference>
<organism evidence="13 14">
    <name type="scientific">Grifola frondosa</name>
    <name type="common">Maitake</name>
    <name type="synonym">Polyporus frondosus</name>
    <dbReference type="NCBI Taxonomy" id="5627"/>
    <lineage>
        <taxon>Eukaryota</taxon>
        <taxon>Fungi</taxon>
        <taxon>Dikarya</taxon>
        <taxon>Basidiomycota</taxon>
        <taxon>Agaricomycotina</taxon>
        <taxon>Agaricomycetes</taxon>
        <taxon>Polyporales</taxon>
        <taxon>Grifolaceae</taxon>
        <taxon>Grifola</taxon>
    </lineage>
</organism>
<dbReference type="InterPro" id="IPR036005">
    <property type="entry name" value="Creatinase/aminopeptidase-like"/>
</dbReference>
<dbReference type="Gene3D" id="2.30.29.150">
    <property type="match status" value="1"/>
</dbReference>
<dbReference type="AlphaFoldDB" id="A0A1C7ME18"/>
<keyword evidence="4 8" id="KW-0805">Transcription regulation</keyword>
<comment type="similarity">
    <text evidence="8">Belongs to the peptidase M24 family. SPT16 subfamily.</text>
</comment>
<dbReference type="GO" id="GO:0035101">
    <property type="term" value="C:FACT complex"/>
    <property type="evidence" value="ECO:0007669"/>
    <property type="project" value="UniProtKB-UniRule"/>
</dbReference>
<dbReference type="Pfam" id="PF08644">
    <property type="entry name" value="SPT16"/>
    <property type="match status" value="1"/>
</dbReference>
<feature type="domain" description="FACT complex subunit SPT16 middle" evidence="12">
    <location>
        <begin position="545"/>
        <end position="695"/>
    </location>
</feature>
<feature type="coiled-coil region" evidence="9">
    <location>
        <begin position="624"/>
        <end position="654"/>
    </location>
</feature>
<evidence type="ECO:0000256" key="9">
    <source>
        <dbReference type="SAM" id="Coils"/>
    </source>
</evidence>
<dbReference type="InterPro" id="IPR056595">
    <property type="entry name" value="Fact-SPT16_PH"/>
</dbReference>
<dbReference type="Proteomes" id="UP000092993">
    <property type="component" value="Unassembled WGS sequence"/>
</dbReference>
<comment type="subcellular location">
    <subcellularLocation>
        <location evidence="8">Nucleus</location>
    </subcellularLocation>
    <subcellularLocation>
        <location evidence="8">Chromosome</location>
    </subcellularLocation>
</comment>
<dbReference type="GO" id="GO:0006368">
    <property type="term" value="P:transcription elongation by RNA polymerase II"/>
    <property type="evidence" value="ECO:0007669"/>
    <property type="project" value="TreeGrafter"/>
</dbReference>
<evidence type="ECO:0000256" key="8">
    <source>
        <dbReference type="RuleBase" id="RU367052"/>
    </source>
</evidence>
<evidence type="ECO:0000259" key="11">
    <source>
        <dbReference type="SMART" id="SM01285"/>
    </source>
</evidence>
<dbReference type="GO" id="GO:0006281">
    <property type="term" value="P:DNA repair"/>
    <property type="evidence" value="ECO:0007669"/>
    <property type="project" value="UniProtKB-UniRule"/>
</dbReference>
<dbReference type="InterPro" id="IPR029148">
    <property type="entry name" value="FACT-SPT16_Nlobe"/>
</dbReference>
<comment type="caution">
    <text evidence="13">The sequence shown here is derived from an EMBL/GenBank/DDBJ whole genome shotgun (WGS) entry which is preliminary data.</text>
</comment>
<comment type="function">
    <text evidence="8">Component of the FACT complex, a general chromatin factor that acts to reorganize nucleosomes. The FACT complex is involved in multiple processes that require DNA as a template such as mRNA elongation, DNA replication and DNA repair. During transcription elongation the FACT complex acts as a histone chaperone that both destabilizes and restores nucleosomal structure. It facilitates the passage of RNA polymerase II and transcription by promoting the dissociation of one histone H2A-H2B dimer from the nucleosome, then subsequently promotes the reestablishment of the nucleosome following the passage of RNA polymerase II.</text>
</comment>
<name>A0A1C7ME18_GRIFR</name>
<dbReference type="GO" id="GO:0006260">
    <property type="term" value="P:DNA replication"/>
    <property type="evidence" value="ECO:0007669"/>
    <property type="project" value="UniProtKB-KW"/>
</dbReference>
<feature type="compositionally biased region" description="Basic and acidic residues" evidence="10">
    <location>
        <begin position="980"/>
        <end position="1005"/>
    </location>
</feature>
<dbReference type="GO" id="GO:0031491">
    <property type="term" value="F:nucleosome binding"/>
    <property type="evidence" value="ECO:0007669"/>
    <property type="project" value="TreeGrafter"/>
</dbReference>
<dbReference type="InterPro" id="IPR013953">
    <property type="entry name" value="FACT_SPT16_M"/>
</dbReference>
<gene>
    <name evidence="13" type="primary">SPT16</name>
    <name evidence="13" type="ORF">A0H81_04488</name>
</gene>
<dbReference type="Pfam" id="PF24824">
    <property type="entry name" value="PH_SPT16"/>
    <property type="match status" value="1"/>
</dbReference>
<dbReference type="InterPro" id="IPR048969">
    <property type="entry name" value="FACT_SPT16_C"/>
</dbReference>
<dbReference type="InterPro" id="IPR000994">
    <property type="entry name" value="Pept_M24"/>
</dbReference>
<dbReference type="Gene3D" id="2.30.29.30">
    <property type="entry name" value="Pleckstrin-homology domain (PH domain)/Phosphotyrosine-binding domain (PTB)"/>
    <property type="match status" value="2"/>
</dbReference>
<dbReference type="PANTHER" id="PTHR13980:SF15">
    <property type="entry name" value="FACT COMPLEX SUBUNIT SPT16"/>
    <property type="match status" value="1"/>
</dbReference>
<keyword evidence="9" id="KW-0175">Coiled coil</keyword>
<evidence type="ECO:0000256" key="2">
    <source>
        <dbReference type="ARBA" id="ARBA00022705"/>
    </source>
</evidence>
<keyword evidence="3 8" id="KW-0227">DNA damage</keyword>
<reference evidence="13 14" key="1">
    <citation type="submission" date="2016-03" db="EMBL/GenBank/DDBJ databases">
        <title>Whole genome sequencing of Grifola frondosa 9006-11.</title>
        <authorList>
            <person name="Min B."/>
            <person name="Park H."/>
            <person name="Kim J.-G."/>
            <person name="Cho H."/>
            <person name="Oh Y.-L."/>
            <person name="Kong W.-S."/>
            <person name="Choi I.-G."/>
        </authorList>
    </citation>
    <scope>NUCLEOTIDE SEQUENCE [LARGE SCALE GENOMIC DNA]</scope>
    <source>
        <strain evidence="13 14">9006-11</strain>
    </source>
</reference>
<evidence type="ECO:0000256" key="4">
    <source>
        <dbReference type="ARBA" id="ARBA00023015"/>
    </source>
</evidence>
<feature type="region of interest" description="Disordered" evidence="10">
    <location>
        <begin position="911"/>
        <end position="1027"/>
    </location>
</feature>
<dbReference type="Pfam" id="PF14826">
    <property type="entry name" value="FACT-Spt16_Nlob"/>
    <property type="match status" value="1"/>
</dbReference>
<dbReference type="SMART" id="SM01286">
    <property type="entry name" value="SPT16"/>
    <property type="match status" value="1"/>
</dbReference>
<dbReference type="InterPro" id="IPR040258">
    <property type="entry name" value="Spt16"/>
</dbReference>
<comment type="subunit">
    <text evidence="8">Component of the FACT complex.</text>
</comment>
<dbReference type="OrthoDB" id="10251642at2759"/>
<feature type="compositionally biased region" description="Acidic residues" evidence="10">
    <location>
        <begin position="918"/>
        <end position="979"/>
    </location>
</feature>
<dbReference type="SMART" id="SM01285">
    <property type="entry name" value="FACT-Spt16_Nlob"/>
    <property type="match status" value="1"/>
</dbReference>
<proteinExistence type="inferred from homology"/>
<dbReference type="EMBL" id="LUGG01000004">
    <property type="protein sequence ID" value="OBZ75163.1"/>
    <property type="molecule type" value="Genomic_DNA"/>
</dbReference>
<evidence type="ECO:0000313" key="13">
    <source>
        <dbReference type="EMBL" id="OBZ75163.1"/>
    </source>
</evidence>
<protein>
    <recommendedName>
        <fullName evidence="8">FACT complex subunit</fullName>
    </recommendedName>
</protein>
<dbReference type="Gene3D" id="3.40.350.10">
    <property type="entry name" value="Creatinase/prolidase N-terminal domain"/>
    <property type="match status" value="1"/>
</dbReference>
<evidence type="ECO:0000259" key="12">
    <source>
        <dbReference type="SMART" id="SM01286"/>
    </source>
</evidence>
<feature type="domain" description="FACT complex subunit SPT16 N-terminal lobe" evidence="11">
    <location>
        <begin position="5"/>
        <end position="169"/>
    </location>
</feature>
<keyword evidence="6 8" id="KW-0234">DNA repair</keyword>
<dbReference type="Pfam" id="PF00557">
    <property type="entry name" value="Peptidase_M24"/>
    <property type="match status" value="1"/>
</dbReference>
<keyword evidence="1 8" id="KW-0158">Chromosome</keyword>
<feature type="compositionally biased region" description="Basic residues" evidence="10">
    <location>
        <begin position="1006"/>
        <end position="1024"/>
    </location>
</feature>
<sequence>MQVQLDSRLFNKRLRQVLDSWAIAGNDDDYSVISEADCLLLTAGDPAGEEEPIRKGTAFQTWLLGYEFPSTFMMFEKDRLYILCSASKAKILSQLKVSSSPVPIEILVQAKAKDPPTDALPKFLQAYTSHKRVGTLTKESQSGKLIDEWNKLAGEATKKPTVLDMSTAVASLMAVKDDDELKSVRTAANLTSTLLAHHIATKLETILDREAKISHEAFAGQIEARLGYGEGDSAKGPDMKIWSKGKGLMDVDWGSTEFCYTPIIQSQSTRTGYDLSPAAESSPDNMAHKGVLLVAVGMRYRGYCANLGRSFIVDPSKLKAGTVAREVYQHALVYVREKKPELEKHFVKNIGHGMGMEFRDSSYLLSPKNTRKLRAGMVFNLVLGFQDLEEDGKKYALQLVDTVLINTDKAACLTTGVKSIKDTLFFLNQDEGDAVEPSKAATKKKSASTRVGLNGDASPMKNKMAGGKVLRNKTRSAAHEEHVQSTAAKIAEHQRELHLKLQTEGIAKYSEGGGGPGGKEGKGWKRFQSYKGEAALPKEVESQRIFVDRKSQTIVLPIHGFAVPFHINTIKNAIKNDEGEFTYLRVNFQTPGQLAGKKEDTPFEDPDATFIRSITYRSPDGHRFDAISKQITDLKKEVNKREQQKKEMADVIEQDTLVEVKGRRPTKLPEVFVRPALDGKRLPGEVEIHQNGLRYQSPISSQKIDILFSNVRHLFFQPCDTSCWSSSTFISKPDHDRQEEGSYFQDVQFFREASDVQFDETGNRKRKYRYGDEDELELEQQERKRRQMLNKEFKLFSEKIAEAATASTGDTLEPDIPFRELSFEGVPFRTNVPAAYNGVPCASVRSPFLVVTLADIEIASLERVQFGLKQFDMLGGYSLSEGPVNLNWNPIMKTINDDPYEFFQQGGWTFLGGAAGGEESEGEDVSDTESEFEADVDESPSSESSQDESDYFDGEDASEDEGSGSDFGSDESDGDDWDELEKKAAKADKRRVETGRGHESDDSDRPKKKSAPKPKAKANGKRRSMTAGARGVEDITCQCWYQQVHPIRMSTGSIMLDNSQIDFPVRDHSTAVEDQLGTPILKKSDIFLDYFFDREIVIPSEWRDKCMLYDDLKQDDYKVKESFIHGPKPPIKFRIIDGLDFVPLRDLLEDGPSRRSERIERRSEAAFDDAANMSHKHTFRLQVVGQKRYNRQLTTRDSTKDVKSVTVEKLALMIAQEVKEYLAKHCADNPLNLDVKRLVLVEYKQVSPGSWQPVLGVLRPGIDLWI</sequence>
<dbReference type="PANTHER" id="PTHR13980">
    <property type="entry name" value="CDC68 RELATED"/>
    <property type="match status" value="1"/>
</dbReference>
<dbReference type="InterPro" id="IPR029149">
    <property type="entry name" value="Creatin/AminoP/Spt16_N"/>
</dbReference>
<dbReference type="FunFam" id="2.30.29.210:FF:000001">
    <property type="entry name" value="FACT complex subunit spt16"/>
    <property type="match status" value="1"/>
</dbReference>
<dbReference type="STRING" id="5627.A0A1C7ME18"/>
<dbReference type="OMA" id="YHINTIP"/>
<feature type="region of interest" description="Disordered" evidence="10">
    <location>
        <begin position="437"/>
        <end position="464"/>
    </location>
</feature>
<accession>A0A1C7ME18</accession>
<evidence type="ECO:0000256" key="6">
    <source>
        <dbReference type="ARBA" id="ARBA00023204"/>
    </source>
</evidence>
<evidence type="ECO:0000256" key="1">
    <source>
        <dbReference type="ARBA" id="ARBA00022454"/>
    </source>
</evidence>
<keyword evidence="7 8" id="KW-0539">Nucleus</keyword>
<evidence type="ECO:0000313" key="14">
    <source>
        <dbReference type="Proteomes" id="UP000092993"/>
    </source>
</evidence>
<dbReference type="InterPro" id="IPR011993">
    <property type="entry name" value="PH-like_dom_sf"/>
</dbReference>
<evidence type="ECO:0000256" key="3">
    <source>
        <dbReference type="ARBA" id="ARBA00022763"/>
    </source>
</evidence>